<dbReference type="SUPFAM" id="SSF81383">
    <property type="entry name" value="F-box domain"/>
    <property type="match status" value="1"/>
</dbReference>
<dbReference type="Proteomes" id="UP001209540">
    <property type="component" value="Unassembled WGS sequence"/>
</dbReference>
<gene>
    <name evidence="2" type="ORF">BDA99DRAFT_522275</name>
</gene>
<dbReference type="Gene3D" id="1.20.1280.50">
    <property type="match status" value="1"/>
</dbReference>
<feature type="domain" description="F-box" evidence="1">
    <location>
        <begin position="2"/>
        <end position="51"/>
    </location>
</feature>
<proteinExistence type="predicted"/>
<reference evidence="2" key="2">
    <citation type="submission" date="2023-02" db="EMBL/GenBank/DDBJ databases">
        <authorList>
            <consortium name="DOE Joint Genome Institute"/>
            <person name="Mondo S.J."/>
            <person name="Chang Y."/>
            <person name="Wang Y."/>
            <person name="Ahrendt S."/>
            <person name="Andreopoulos W."/>
            <person name="Barry K."/>
            <person name="Beard J."/>
            <person name="Benny G.L."/>
            <person name="Blankenship S."/>
            <person name="Bonito G."/>
            <person name="Cuomo C."/>
            <person name="Desiro A."/>
            <person name="Gervers K.A."/>
            <person name="Hundley H."/>
            <person name="Kuo A."/>
            <person name="LaButti K."/>
            <person name="Lang B.F."/>
            <person name="Lipzen A."/>
            <person name="O'Donnell K."/>
            <person name="Pangilinan J."/>
            <person name="Reynolds N."/>
            <person name="Sandor L."/>
            <person name="Smith M.W."/>
            <person name="Tsang A."/>
            <person name="Grigoriev I.V."/>
            <person name="Stajich J.E."/>
            <person name="Spatafora J.W."/>
        </authorList>
    </citation>
    <scope>NUCLEOTIDE SEQUENCE</scope>
    <source>
        <strain evidence="2">RSA 2281</strain>
    </source>
</reference>
<dbReference type="PROSITE" id="PS50181">
    <property type="entry name" value="FBOX"/>
    <property type="match status" value="1"/>
</dbReference>
<dbReference type="InterPro" id="IPR032675">
    <property type="entry name" value="LRR_dom_sf"/>
</dbReference>
<name>A0AAD5JRE7_9FUNG</name>
<dbReference type="Gene3D" id="3.80.10.10">
    <property type="entry name" value="Ribonuclease Inhibitor"/>
    <property type="match status" value="1"/>
</dbReference>
<dbReference type="InterPro" id="IPR036047">
    <property type="entry name" value="F-box-like_dom_sf"/>
</dbReference>
<organism evidence="2 3">
    <name type="scientific">Phascolomyces articulosus</name>
    <dbReference type="NCBI Taxonomy" id="60185"/>
    <lineage>
        <taxon>Eukaryota</taxon>
        <taxon>Fungi</taxon>
        <taxon>Fungi incertae sedis</taxon>
        <taxon>Mucoromycota</taxon>
        <taxon>Mucoromycotina</taxon>
        <taxon>Mucoromycetes</taxon>
        <taxon>Mucorales</taxon>
        <taxon>Lichtheimiaceae</taxon>
        <taxon>Phascolomyces</taxon>
    </lineage>
</organism>
<accession>A0AAD5JRE7</accession>
<dbReference type="InterPro" id="IPR001810">
    <property type="entry name" value="F-box_dom"/>
</dbReference>
<dbReference type="AlphaFoldDB" id="A0AAD5JRE7"/>
<dbReference type="EMBL" id="JAIXMP010000031">
    <property type="protein sequence ID" value="KAI9250944.1"/>
    <property type="molecule type" value="Genomic_DNA"/>
</dbReference>
<comment type="caution">
    <text evidence="2">The sequence shown here is derived from an EMBL/GenBank/DDBJ whole genome shotgun (WGS) entry which is preliminary data.</text>
</comment>
<keyword evidence="3" id="KW-1185">Reference proteome</keyword>
<protein>
    <recommendedName>
        <fullName evidence="1">F-box domain-containing protein</fullName>
    </recommendedName>
</protein>
<reference evidence="2" key="1">
    <citation type="journal article" date="2022" name="IScience">
        <title>Evolution of zygomycete secretomes and the origins of terrestrial fungal ecologies.</title>
        <authorList>
            <person name="Chang Y."/>
            <person name="Wang Y."/>
            <person name="Mondo S."/>
            <person name="Ahrendt S."/>
            <person name="Andreopoulos W."/>
            <person name="Barry K."/>
            <person name="Beard J."/>
            <person name="Benny G.L."/>
            <person name="Blankenship S."/>
            <person name="Bonito G."/>
            <person name="Cuomo C."/>
            <person name="Desiro A."/>
            <person name="Gervers K.A."/>
            <person name="Hundley H."/>
            <person name="Kuo A."/>
            <person name="LaButti K."/>
            <person name="Lang B.F."/>
            <person name="Lipzen A."/>
            <person name="O'Donnell K."/>
            <person name="Pangilinan J."/>
            <person name="Reynolds N."/>
            <person name="Sandor L."/>
            <person name="Smith M.E."/>
            <person name="Tsang A."/>
            <person name="Grigoriev I.V."/>
            <person name="Stajich J.E."/>
            <person name="Spatafora J.W."/>
        </authorList>
    </citation>
    <scope>NUCLEOTIDE SEQUENCE</scope>
    <source>
        <strain evidence="2">RSA 2281</strain>
    </source>
</reference>
<sequence>MPDFTLLFPAETISEIMQQLNQKDCIECMNVCHRWFDLIPEWTGKLTWRHLHISNFPHCQRKKDIWKKPNDALLKCIGSQVHHVAIICQDSWKVLQLLYKYQCDNIRSLDIHYHRNHHQETTSSNAIDMNQQQRQIAFDPSKGGLFTTMTKFANSLTQLYMAHFPHDFSLMTLLDTLPALIHLSVQFNNTCHDTLSLYDSGNESEIPSDDGSQMNENQKMTRNNNTQLIYLCLDNALDFDIRICNILRRCPQLEYFLLIAFFDRVIVPEVPPDGIQTALTLCPSLQYIHWDTEPVTSGLERKWMESSIQKRYDSLVSINDKQNRDNAVSTSSIKKEKEKESKEDPMAVREIAFSGESAEFLELVLTRSQSTLEHLHFSYMDIDTQFWYDLMHHYEFPNLISLELIDVAMDDHRWPEYLCKQEQLERIKIMVFSEGVDCLDKILTGLGGLNKHLLSLSLEDRYDYHHYNSCCSRLDELCKATHVEQLELIGVPMSNQGVMSLSEFPRLRHLFLDSKRLECKDITKEGMMDLIDKLRQRNKIQSLHLAGFEACVEDVLLEHLARVESLMDIRITSNNNITDTGLDVFRRQSVGRKKKIEVNGKCYSSY</sequence>
<dbReference type="SUPFAM" id="SSF52047">
    <property type="entry name" value="RNI-like"/>
    <property type="match status" value="1"/>
</dbReference>
<evidence type="ECO:0000313" key="2">
    <source>
        <dbReference type="EMBL" id="KAI9250944.1"/>
    </source>
</evidence>
<evidence type="ECO:0000313" key="3">
    <source>
        <dbReference type="Proteomes" id="UP001209540"/>
    </source>
</evidence>
<evidence type="ECO:0000259" key="1">
    <source>
        <dbReference type="PROSITE" id="PS50181"/>
    </source>
</evidence>